<dbReference type="InterPro" id="IPR000572">
    <property type="entry name" value="OxRdtase_Mopterin-bd_dom"/>
</dbReference>
<evidence type="ECO:0000256" key="3">
    <source>
        <dbReference type="ARBA" id="ARBA00022723"/>
    </source>
</evidence>
<dbReference type="Pfam" id="PF00174">
    <property type="entry name" value="Oxidored_molyb"/>
    <property type="match status" value="1"/>
</dbReference>
<dbReference type="Gene3D" id="2.60.40.650">
    <property type="match status" value="1"/>
</dbReference>
<gene>
    <name evidence="7" type="ORF">O7A05_06290</name>
</gene>
<dbReference type="Gene3D" id="3.90.420.10">
    <property type="entry name" value="Oxidoreductase, molybdopterin-binding domain"/>
    <property type="match status" value="1"/>
</dbReference>
<evidence type="ECO:0000256" key="1">
    <source>
        <dbReference type="ARBA" id="ARBA00001924"/>
    </source>
</evidence>
<dbReference type="EMBL" id="JAPYKO010000003">
    <property type="protein sequence ID" value="MEI9401788.1"/>
    <property type="molecule type" value="Genomic_DNA"/>
</dbReference>
<proteinExistence type="predicted"/>
<keyword evidence="8" id="KW-1185">Reference proteome</keyword>
<dbReference type="PANTHER" id="PTHR19372">
    <property type="entry name" value="SULFITE REDUCTASE"/>
    <property type="match status" value="1"/>
</dbReference>
<evidence type="ECO:0000313" key="7">
    <source>
        <dbReference type="EMBL" id="MEI9401788.1"/>
    </source>
</evidence>
<reference evidence="7 8" key="1">
    <citation type="submission" date="2022-12" db="EMBL/GenBank/DDBJ databases">
        <authorList>
            <person name="Muema E."/>
        </authorList>
    </citation>
    <scope>NUCLEOTIDE SEQUENCE [LARGE SCALE GENOMIC DNA]</scope>
    <source>
        <strain evidence="8">1330</strain>
    </source>
</reference>
<dbReference type="InterPro" id="IPR036374">
    <property type="entry name" value="OxRdtase_Mopterin-bd_sf"/>
</dbReference>
<comment type="caution">
    <text evidence="7">The sequence shown here is derived from an EMBL/GenBank/DDBJ whole genome shotgun (WGS) entry which is preliminary data.</text>
</comment>
<dbReference type="InterPro" id="IPR005066">
    <property type="entry name" value="MoCF_OxRdtse_dimer"/>
</dbReference>
<name>A0ABU8K7R0_9HYPH</name>
<accession>A0ABU8K7R0</accession>
<dbReference type="Pfam" id="PF03404">
    <property type="entry name" value="Mo-co_dimer"/>
    <property type="match status" value="1"/>
</dbReference>
<feature type="domain" description="Oxidoreductase molybdopterin-binding" evidence="5">
    <location>
        <begin position="43"/>
        <end position="220"/>
    </location>
</feature>
<organism evidence="7 8">
    <name type="scientific">Mesorhizobium argentiipisi</name>
    <dbReference type="NCBI Taxonomy" id="3015175"/>
    <lineage>
        <taxon>Bacteria</taxon>
        <taxon>Pseudomonadati</taxon>
        <taxon>Pseudomonadota</taxon>
        <taxon>Alphaproteobacteria</taxon>
        <taxon>Hyphomicrobiales</taxon>
        <taxon>Phyllobacteriaceae</taxon>
        <taxon>Mesorhizobium</taxon>
    </lineage>
</organism>
<comment type="cofactor">
    <cofactor evidence="1">
        <name>Mo-molybdopterin</name>
        <dbReference type="ChEBI" id="CHEBI:71302"/>
    </cofactor>
</comment>
<keyword evidence="4" id="KW-0560">Oxidoreductase</keyword>
<evidence type="ECO:0000259" key="6">
    <source>
        <dbReference type="Pfam" id="PF03404"/>
    </source>
</evidence>
<sequence length="361" mass="40656">MNNTRYSSAGLIIRQREPKNLETPFDRIDSYLTPTALFYIRSHFPRPTLDRASYQLRIDGAVRHPFALNYEQLRNMPSETRVATLECAGNSRVFLVPQVQGAQWELGAAGNAEWTGVPLRALLERAGLADDACEIVLEGADRGAPKEEPRPPNPISYVWSLPRAKAIQPEVLIAYQMNGQDLPLDHGFPVRAIVPGHYGMASVKWLTRIEAVRDPFHGYWQTTDYAYWALTNGKPVRRALGEMKLKSEIARPRIYETLVPNRIYTVSGAAWAGESDVTEIQVSTDGGLAWAEAEFLDPVRRHAWRRWKFDWLTPKEPGQYTLLARAKDASGAFQPYDHDQAYGGYAINHCLSIEVFIEGSG</sequence>
<evidence type="ECO:0000256" key="2">
    <source>
        <dbReference type="ARBA" id="ARBA00022505"/>
    </source>
</evidence>
<keyword evidence="3" id="KW-0479">Metal-binding</keyword>
<evidence type="ECO:0000259" key="5">
    <source>
        <dbReference type="Pfam" id="PF00174"/>
    </source>
</evidence>
<evidence type="ECO:0000313" key="8">
    <source>
        <dbReference type="Proteomes" id="UP001366503"/>
    </source>
</evidence>
<dbReference type="CDD" id="cd02110">
    <property type="entry name" value="SO_family_Moco_dimer"/>
    <property type="match status" value="1"/>
</dbReference>
<keyword evidence="2" id="KW-0500">Molybdenum</keyword>
<dbReference type="SUPFAM" id="SSF56524">
    <property type="entry name" value="Oxidoreductase molybdopterin-binding domain"/>
    <property type="match status" value="1"/>
</dbReference>
<dbReference type="PANTHER" id="PTHR19372:SF7">
    <property type="entry name" value="SULFITE OXIDASE, MITOCHONDRIAL"/>
    <property type="match status" value="1"/>
</dbReference>
<feature type="domain" description="Moybdenum cofactor oxidoreductase dimerisation" evidence="6">
    <location>
        <begin position="239"/>
        <end position="339"/>
    </location>
</feature>
<protein>
    <submittedName>
        <fullName evidence="7">Sulfite oxidase</fullName>
    </submittedName>
</protein>
<dbReference type="PRINTS" id="PR00407">
    <property type="entry name" value="EUMOPTERIN"/>
</dbReference>
<dbReference type="RefSeq" id="WP_337092118.1">
    <property type="nucleotide sequence ID" value="NZ_JAPYKO010000003.1"/>
</dbReference>
<dbReference type="Proteomes" id="UP001366503">
    <property type="component" value="Unassembled WGS sequence"/>
</dbReference>
<dbReference type="InterPro" id="IPR014756">
    <property type="entry name" value="Ig_E-set"/>
</dbReference>
<dbReference type="InterPro" id="IPR008335">
    <property type="entry name" value="Mopterin_OxRdtase_euk"/>
</dbReference>
<dbReference type="SUPFAM" id="SSF81296">
    <property type="entry name" value="E set domains"/>
    <property type="match status" value="1"/>
</dbReference>
<evidence type="ECO:0000256" key="4">
    <source>
        <dbReference type="ARBA" id="ARBA00023002"/>
    </source>
</evidence>